<reference evidence="2 3" key="1">
    <citation type="submission" date="2019-03" db="EMBL/GenBank/DDBJ databases">
        <title>Genomic Encyclopedia of Archaeal and Bacterial Type Strains, Phase II (KMG-II): from individual species to whole genera.</title>
        <authorList>
            <person name="Goeker M."/>
        </authorList>
    </citation>
    <scope>NUCLEOTIDE SEQUENCE [LARGE SCALE GENOMIC DNA]</scope>
    <source>
        <strain evidence="2 3">DSM 45499</strain>
    </source>
</reference>
<dbReference type="AlphaFoldDB" id="A0A4R7VYZ7"/>
<accession>A0A4R7VYZ7</accession>
<sequence>MRMRGSRVAGFAVLVTVFGLLLGGCQLREGPSSEYSDSMPAKTLTSHIGTEKN</sequence>
<proteinExistence type="predicted"/>
<feature type="compositionally biased region" description="Polar residues" evidence="1">
    <location>
        <begin position="43"/>
        <end position="53"/>
    </location>
</feature>
<dbReference type="PROSITE" id="PS51257">
    <property type="entry name" value="PROKAR_LIPOPROTEIN"/>
    <property type="match status" value="1"/>
</dbReference>
<evidence type="ECO:0000313" key="3">
    <source>
        <dbReference type="Proteomes" id="UP000294927"/>
    </source>
</evidence>
<dbReference type="EMBL" id="SOCP01000003">
    <property type="protein sequence ID" value="TDV55406.1"/>
    <property type="molecule type" value="Genomic_DNA"/>
</dbReference>
<feature type="region of interest" description="Disordered" evidence="1">
    <location>
        <begin position="30"/>
        <end position="53"/>
    </location>
</feature>
<comment type="caution">
    <text evidence="2">The sequence shown here is derived from an EMBL/GenBank/DDBJ whole genome shotgun (WGS) entry which is preliminary data.</text>
</comment>
<evidence type="ECO:0000313" key="2">
    <source>
        <dbReference type="EMBL" id="TDV55406.1"/>
    </source>
</evidence>
<evidence type="ECO:0000256" key="1">
    <source>
        <dbReference type="SAM" id="MobiDB-lite"/>
    </source>
</evidence>
<organism evidence="2 3">
    <name type="scientific">Actinophytocola oryzae</name>
    <dbReference type="NCBI Taxonomy" id="502181"/>
    <lineage>
        <taxon>Bacteria</taxon>
        <taxon>Bacillati</taxon>
        <taxon>Actinomycetota</taxon>
        <taxon>Actinomycetes</taxon>
        <taxon>Pseudonocardiales</taxon>
        <taxon>Pseudonocardiaceae</taxon>
    </lineage>
</organism>
<keyword evidence="3" id="KW-1185">Reference proteome</keyword>
<name>A0A4R7VYZ7_9PSEU</name>
<protein>
    <submittedName>
        <fullName evidence="2">Uncharacterized protein</fullName>
    </submittedName>
</protein>
<gene>
    <name evidence="2" type="ORF">CLV71_103647</name>
</gene>
<dbReference type="Proteomes" id="UP000294927">
    <property type="component" value="Unassembled WGS sequence"/>
</dbReference>